<organism evidence="4 5">
    <name type="scientific">Ichthyophthirius multifiliis</name>
    <name type="common">White spot disease agent</name>
    <name type="synonym">Ich</name>
    <dbReference type="NCBI Taxonomy" id="5932"/>
    <lineage>
        <taxon>Eukaryota</taxon>
        <taxon>Sar</taxon>
        <taxon>Alveolata</taxon>
        <taxon>Ciliophora</taxon>
        <taxon>Intramacronucleata</taxon>
        <taxon>Oligohymenophorea</taxon>
        <taxon>Hymenostomatida</taxon>
        <taxon>Ophryoglenina</taxon>
        <taxon>Ichthyophthirius</taxon>
    </lineage>
</organism>
<evidence type="ECO:0000313" key="5">
    <source>
        <dbReference type="Proteomes" id="UP000008983"/>
    </source>
</evidence>
<dbReference type="PROSITE" id="PS50102">
    <property type="entry name" value="RRM"/>
    <property type="match status" value="1"/>
</dbReference>
<dbReference type="InterPro" id="IPR035979">
    <property type="entry name" value="RBD_domain_sf"/>
</dbReference>
<dbReference type="GeneID" id="14905837"/>
<dbReference type="Gene3D" id="3.30.70.330">
    <property type="match status" value="2"/>
</dbReference>
<feature type="domain" description="RRM" evidence="3">
    <location>
        <begin position="26"/>
        <end position="105"/>
    </location>
</feature>
<dbReference type="SUPFAM" id="SSF54928">
    <property type="entry name" value="RNA-binding domain, RBD"/>
    <property type="match status" value="2"/>
</dbReference>
<dbReference type="GO" id="GO:0030626">
    <property type="term" value="F:U12 snRNA binding"/>
    <property type="evidence" value="ECO:0007669"/>
    <property type="project" value="TreeGrafter"/>
</dbReference>
<dbReference type="GO" id="GO:0097157">
    <property type="term" value="F:pre-mRNA intronic binding"/>
    <property type="evidence" value="ECO:0007669"/>
    <property type="project" value="TreeGrafter"/>
</dbReference>
<accession>G0QYH6</accession>
<keyword evidence="1 2" id="KW-0694">RNA-binding</keyword>
<dbReference type="InterPro" id="IPR012677">
    <property type="entry name" value="Nucleotide-bd_a/b_plait_sf"/>
</dbReference>
<gene>
    <name evidence="4" type="ORF">IMG5_149740</name>
</gene>
<dbReference type="PANTHER" id="PTHR16105:SF0">
    <property type="entry name" value="RNA-BINDING REGION-CONTAINING PROTEIN 3"/>
    <property type="match status" value="1"/>
</dbReference>
<dbReference type="SMART" id="SM00360">
    <property type="entry name" value="RRM"/>
    <property type="match status" value="1"/>
</dbReference>
<keyword evidence="4" id="KW-0687">Ribonucleoprotein</keyword>
<dbReference type="InterPro" id="IPR045164">
    <property type="entry name" value="RBM41/RNPC3"/>
</dbReference>
<dbReference type="eggNOG" id="KOG4206">
    <property type="taxonomic scope" value="Eukaryota"/>
</dbReference>
<reference evidence="4 5" key="1">
    <citation type="submission" date="2011-07" db="EMBL/GenBank/DDBJ databases">
        <authorList>
            <person name="Coyne R."/>
            <person name="Brami D."/>
            <person name="Johnson J."/>
            <person name="Hostetler J."/>
            <person name="Hannick L."/>
            <person name="Clark T."/>
            <person name="Cassidy-Hanley D."/>
            <person name="Inman J."/>
        </authorList>
    </citation>
    <scope>NUCLEOTIDE SEQUENCE [LARGE SCALE GENOMIC DNA]</scope>
    <source>
        <strain evidence="4 5">G5</strain>
    </source>
</reference>
<dbReference type="PANTHER" id="PTHR16105">
    <property type="entry name" value="RNA-BINDING REGION-CONTAINING PROTEIN 3"/>
    <property type="match status" value="1"/>
</dbReference>
<dbReference type="GO" id="GO:0000398">
    <property type="term" value="P:mRNA splicing, via spliceosome"/>
    <property type="evidence" value="ECO:0007669"/>
    <property type="project" value="TreeGrafter"/>
</dbReference>
<evidence type="ECO:0000256" key="1">
    <source>
        <dbReference type="ARBA" id="ARBA00022884"/>
    </source>
</evidence>
<dbReference type="AlphaFoldDB" id="G0QYH6"/>
<dbReference type="OrthoDB" id="277802at2759"/>
<sequence>MIEEQKQEGEEEQIIEIEKELIPPNNTLYVNNLNENVKINELIPELKRIFEEFGDVIQIKAKRNIKMRGQAFITFQDIPTAEKALENCQGRKLYGKQMELVNKMEVRLVPQKKVAFVEYEDEFKAGVALQSLSTFKIGDNIVTVNYAKA</sequence>
<dbReference type="Proteomes" id="UP000008983">
    <property type="component" value="Unassembled WGS sequence"/>
</dbReference>
<dbReference type="Pfam" id="PF00076">
    <property type="entry name" value="RRM_1"/>
    <property type="match status" value="1"/>
</dbReference>
<protein>
    <submittedName>
        <fullName evidence="4">U1 small nuclear ribonucleoprotein a, putative</fullName>
    </submittedName>
</protein>
<dbReference type="InterPro" id="IPR000504">
    <property type="entry name" value="RRM_dom"/>
</dbReference>
<dbReference type="RefSeq" id="XP_004030964.1">
    <property type="nucleotide sequence ID" value="XM_004030916.1"/>
</dbReference>
<dbReference type="GO" id="GO:0005689">
    <property type="term" value="C:U12-type spliceosomal complex"/>
    <property type="evidence" value="ECO:0007669"/>
    <property type="project" value="TreeGrafter"/>
</dbReference>
<proteinExistence type="predicted"/>
<keyword evidence="5" id="KW-1185">Reference proteome</keyword>
<dbReference type="InParanoid" id="G0QYH6"/>
<evidence type="ECO:0000313" key="4">
    <source>
        <dbReference type="EMBL" id="EGR29728.1"/>
    </source>
</evidence>
<evidence type="ECO:0000256" key="2">
    <source>
        <dbReference type="PROSITE-ProRule" id="PRU00176"/>
    </source>
</evidence>
<dbReference type="STRING" id="857967.G0QYH6"/>
<evidence type="ECO:0000259" key="3">
    <source>
        <dbReference type="PROSITE" id="PS50102"/>
    </source>
</evidence>
<name>G0QYH6_ICHMU</name>
<dbReference type="EMBL" id="GL984112">
    <property type="protein sequence ID" value="EGR29728.1"/>
    <property type="molecule type" value="Genomic_DNA"/>
</dbReference>